<keyword evidence="3" id="KW-1185">Reference proteome</keyword>
<comment type="caution">
    <text evidence="2">The sequence shown here is derived from an EMBL/GenBank/DDBJ whole genome shotgun (WGS) entry which is preliminary data.</text>
</comment>
<accession>A0A0L8LFS8</accession>
<dbReference type="eggNOG" id="ENOG5031XG0">
    <property type="taxonomic scope" value="Bacteria"/>
</dbReference>
<name>A0A0L8LFS8_9ACTN</name>
<organism evidence="2 3">
    <name type="scientific">Streptomyces resistomycificus</name>
    <dbReference type="NCBI Taxonomy" id="67356"/>
    <lineage>
        <taxon>Bacteria</taxon>
        <taxon>Bacillati</taxon>
        <taxon>Actinomycetota</taxon>
        <taxon>Actinomycetes</taxon>
        <taxon>Kitasatosporales</taxon>
        <taxon>Streptomycetaceae</taxon>
        <taxon>Streptomyces</taxon>
        <taxon>Streptomyces aurantiacus group</taxon>
    </lineage>
</organism>
<dbReference type="Proteomes" id="UP000037251">
    <property type="component" value="Unassembled WGS sequence"/>
</dbReference>
<dbReference type="AlphaFoldDB" id="A0A0L8LFS8"/>
<evidence type="ECO:0000313" key="2">
    <source>
        <dbReference type="EMBL" id="KOG36964.1"/>
    </source>
</evidence>
<proteinExistence type="predicted"/>
<feature type="compositionally biased region" description="Polar residues" evidence="1">
    <location>
        <begin position="57"/>
        <end position="67"/>
    </location>
</feature>
<dbReference type="RefSeq" id="WP_030042436.1">
    <property type="nucleotide sequence ID" value="NZ_KL575616.1"/>
</dbReference>
<feature type="compositionally biased region" description="Basic and acidic residues" evidence="1">
    <location>
        <begin position="16"/>
        <end position="27"/>
    </location>
</feature>
<gene>
    <name evidence="2" type="ORF">ADK37_13205</name>
</gene>
<sequence length="67" mass="7105">MSDATKDPVATPDNTHVTDEPAGEEIKPLNTHVTSSPIKPLNTHVTEVDEGGTETTPDNTHVTSDPN</sequence>
<dbReference type="PATRIC" id="fig|67356.5.peg.2852"/>
<evidence type="ECO:0000313" key="3">
    <source>
        <dbReference type="Proteomes" id="UP000037251"/>
    </source>
</evidence>
<feature type="region of interest" description="Disordered" evidence="1">
    <location>
        <begin position="1"/>
        <end position="67"/>
    </location>
</feature>
<reference evidence="3" key="1">
    <citation type="submission" date="2015-07" db="EMBL/GenBank/DDBJ databases">
        <authorList>
            <person name="Ju K.-S."/>
            <person name="Doroghazi J.R."/>
            <person name="Metcalf W.W."/>
        </authorList>
    </citation>
    <scope>NUCLEOTIDE SEQUENCE [LARGE SCALE GENOMIC DNA]</scope>
    <source>
        <strain evidence="3">NRRL 2290</strain>
    </source>
</reference>
<dbReference type="EMBL" id="LGUS01000117">
    <property type="protein sequence ID" value="KOG36964.1"/>
    <property type="molecule type" value="Genomic_DNA"/>
</dbReference>
<evidence type="ECO:0000256" key="1">
    <source>
        <dbReference type="SAM" id="MobiDB-lite"/>
    </source>
</evidence>
<dbReference type="OrthoDB" id="4274250at2"/>
<protein>
    <submittedName>
        <fullName evidence="2">Uncharacterized protein</fullName>
    </submittedName>
</protein>